<dbReference type="PANTHER" id="PTHR34072:SF57">
    <property type="entry name" value="RNA-DIRECTED DNA POLYMERASE"/>
    <property type="match status" value="1"/>
</dbReference>
<dbReference type="GO" id="GO:0003964">
    <property type="term" value="F:RNA-directed DNA polymerase activity"/>
    <property type="evidence" value="ECO:0007669"/>
    <property type="project" value="UniProtKB-KW"/>
</dbReference>
<organism evidence="4">
    <name type="scientific">Tanacetum cinerariifolium</name>
    <name type="common">Dalmatian daisy</name>
    <name type="synonym">Chrysanthemum cinerariifolium</name>
    <dbReference type="NCBI Taxonomy" id="118510"/>
    <lineage>
        <taxon>Eukaryota</taxon>
        <taxon>Viridiplantae</taxon>
        <taxon>Streptophyta</taxon>
        <taxon>Embryophyta</taxon>
        <taxon>Tracheophyta</taxon>
        <taxon>Spermatophyta</taxon>
        <taxon>Magnoliopsida</taxon>
        <taxon>eudicotyledons</taxon>
        <taxon>Gunneridae</taxon>
        <taxon>Pentapetalae</taxon>
        <taxon>asterids</taxon>
        <taxon>campanulids</taxon>
        <taxon>Asterales</taxon>
        <taxon>Asteraceae</taxon>
        <taxon>Asteroideae</taxon>
        <taxon>Anthemideae</taxon>
        <taxon>Anthemidinae</taxon>
        <taxon>Tanacetum</taxon>
    </lineage>
</organism>
<feature type="domain" description="Reverse transcriptase/retrotransposon-derived protein RNase H-like" evidence="3">
    <location>
        <begin position="717"/>
        <end position="767"/>
    </location>
</feature>
<protein>
    <submittedName>
        <fullName evidence="4">Reverse transcriptase domain-containing protein</fullName>
    </submittedName>
</protein>
<dbReference type="Pfam" id="PF17919">
    <property type="entry name" value="RT_RNaseH_2"/>
    <property type="match status" value="1"/>
</dbReference>
<dbReference type="InterPro" id="IPR005162">
    <property type="entry name" value="Retrotrans_gag_dom"/>
</dbReference>
<dbReference type="InterPro" id="IPR041577">
    <property type="entry name" value="RT_RNaseH_2"/>
</dbReference>
<reference evidence="4" key="1">
    <citation type="journal article" date="2019" name="Sci. Rep.">
        <title>Draft genome of Tanacetum cinerariifolium, the natural source of mosquito coil.</title>
        <authorList>
            <person name="Yamashiro T."/>
            <person name="Shiraishi A."/>
            <person name="Satake H."/>
            <person name="Nakayama K."/>
        </authorList>
    </citation>
    <scope>NUCLEOTIDE SEQUENCE</scope>
</reference>
<feature type="region of interest" description="Disordered" evidence="1">
    <location>
        <begin position="361"/>
        <end position="385"/>
    </location>
</feature>
<keyword evidence="4" id="KW-0695">RNA-directed DNA polymerase</keyword>
<dbReference type="SUPFAM" id="SSF56672">
    <property type="entry name" value="DNA/RNA polymerases"/>
    <property type="match status" value="1"/>
</dbReference>
<keyword evidence="4" id="KW-0548">Nucleotidyltransferase</keyword>
<comment type="caution">
    <text evidence="4">The sequence shown here is derived from an EMBL/GenBank/DDBJ whole genome shotgun (WGS) entry which is preliminary data.</text>
</comment>
<evidence type="ECO:0000259" key="3">
    <source>
        <dbReference type="Pfam" id="PF17919"/>
    </source>
</evidence>
<sequence length="1192" mass="134898">MVRPNGQAPRTMKELCQPSINGRGGPIAPIPIQATDFGLRHHMIQQGQNTCQFHELPGDDANRHIDKFLKITQDMKQNGVSDEALHLSLFPYSLTHHAIAWYDRLPRNSIHSFDDMMRKFLSKYFPPSTVTKLRNDITKFEQKPHESLFEAWEHFSINCRRNFYAKKTLEECYELIENMTAHHNHWDTSVIQDETSRNISSNSTTETVGGYTQETAYATMSNYNSGGRGNNFNQAPTYQAPTHQPQVIPQVSDFQAFLKANDVVMKNMQTQMTSLKNSNLELKNMFGQFMKMNTASSLGTGLLSSNTVSNPREDLKVITTQSGVTLAGPSVSPPLPLSKEVDREPETITDQVLTKSTNNVSPLVLQPSPTSTSFSTNPSSKMPEVTKDTVQPSIENIQPPVAQTQISIYDSVVTPKPKPSIPYPSRVNKQKLREKDDNLALKFVEIFKNLHFELSFADALLHMPKFALMFKKVAREIRRPRFLIPCDFPEFDECLALADLGVSINLMPVSIWKKLSLLELTSTQMILELLDRSTTRPAGIAEDIFVKVGKTGRALIDVYGEKLTLRVDDEAITFKVACEEYVQEVLGFSNNSKSGNPTLISNPIIALSSPSLTPFEGGDFILEEIEACLTSKLIPPGIDDTDLDLEGDIHLLEELLNNDPSLSSLPPKELNVEEIKAFKSSIDEPLELELKDLPSHLEYAPMTHLLEKETPFIFFKDCIDAFEILKKKLTEASILVVPNWNLPFELMCDANDFAIGVVLGQRSPPTRIDIIIRDKKGTKNLVADHLSRLENPHKDVLENKDINENFPLETLGKISSESTPWFADFANYHAGNFIVKGMSSQQKKKFFKDVKHHFWDDPYLFKICVDQIIRRCKHGQEANDILKACHEGPSGVIMVPISPLRKTAYKTPIGCTPYKLVYGKSCHLPIKLEHKAYWALKHANLDLKTTGDHRKLQLNKLNELCNQAYENSLIYKEKTKKIHDYKVKNRVFNIGNRFLLVNSHLKIFSGKLKTRWTRPFTIAHVFPYGTIELSQADGPNFKMNGHRLKHYFGGDIPQLVVSDLQTIAPDLEASRARCFVQSSTRASIFCIWESDIQDLIDLTLNHFIEIPSGEIKVMDMTKVDKFKANRTKPGTGMKRVQEIKVEGEFISNLILLILYPKLNPKVITPNLIGGLDVEVYKWSRSMAWEEIKIEGL</sequence>
<evidence type="ECO:0000313" key="4">
    <source>
        <dbReference type="EMBL" id="GEU49158.1"/>
    </source>
</evidence>
<proteinExistence type="predicted"/>
<evidence type="ECO:0000259" key="2">
    <source>
        <dbReference type="Pfam" id="PF03732"/>
    </source>
</evidence>
<feature type="region of interest" description="Disordered" evidence="1">
    <location>
        <begin position="1"/>
        <end position="24"/>
    </location>
</feature>
<name>A0A6L2KI70_TANCI</name>
<gene>
    <name evidence="4" type="ORF">Tci_021136</name>
</gene>
<evidence type="ECO:0000256" key="1">
    <source>
        <dbReference type="SAM" id="MobiDB-lite"/>
    </source>
</evidence>
<dbReference type="PANTHER" id="PTHR34072">
    <property type="entry name" value="ENZYMATIC POLYPROTEIN-RELATED"/>
    <property type="match status" value="1"/>
</dbReference>
<dbReference type="InterPro" id="IPR043502">
    <property type="entry name" value="DNA/RNA_pol_sf"/>
</dbReference>
<feature type="domain" description="Retrotransposon gag" evidence="2">
    <location>
        <begin position="89"/>
        <end position="160"/>
    </location>
</feature>
<dbReference type="AlphaFoldDB" id="A0A6L2KI70"/>
<feature type="compositionally biased region" description="Low complexity" evidence="1">
    <location>
        <begin position="367"/>
        <end position="380"/>
    </location>
</feature>
<keyword evidence="4" id="KW-0808">Transferase</keyword>
<accession>A0A6L2KI70</accession>
<dbReference type="Pfam" id="PF03732">
    <property type="entry name" value="Retrotrans_gag"/>
    <property type="match status" value="1"/>
</dbReference>
<dbReference type="EMBL" id="BKCJ010002525">
    <property type="protein sequence ID" value="GEU49158.1"/>
    <property type="molecule type" value="Genomic_DNA"/>
</dbReference>